<feature type="signal peptide" evidence="1">
    <location>
        <begin position="1"/>
        <end position="23"/>
    </location>
</feature>
<keyword evidence="1" id="KW-0732">Signal</keyword>
<evidence type="ECO:0008006" key="4">
    <source>
        <dbReference type="Google" id="ProtNLM"/>
    </source>
</evidence>
<dbReference type="AlphaFoldDB" id="A0A173VGR7"/>
<evidence type="ECO:0000256" key="1">
    <source>
        <dbReference type="SAM" id="SignalP"/>
    </source>
</evidence>
<dbReference type="GeneID" id="97390080"/>
<sequence length="228" mass="24946">MKRRSIKYIGLVLLCVAGYMFMAACGQDKESAVRNDEGSVLSGETEAKDVEKSTDPADYEIGTRDHYLAVWAQEKGLSYVEAESQERLETDKIALSEEEAIGYATVDKECGSVSNGSGCNVKTAFSADIRYIYRKPDGEITAIDNLADAKIYLPEVPGATAQISDPNIYQEERGFRISVTGTLSFTLENADVTQGGEFSSVETSRNQSNVITTAKTFAILFQQSDIQK</sequence>
<name>A0A173VGR7_EUBRA</name>
<evidence type="ECO:0000313" key="2">
    <source>
        <dbReference type="EMBL" id="CUN25950.1"/>
    </source>
</evidence>
<protein>
    <recommendedName>
        <fullName evidence="4">Lipoprotein</fullName>
    </recommendedName>
</protein>
<dbReference type="EMBL" id="CYYA01000029">
    <property type="protein sequence ID" value="CUN25950.1"/>
    <property type="molecule type" value="Genomic_DNA"/>
</dbReference>
<reference evidence="2 3" key="1">
    <citation type="submission" date="2015-09" db="EMBL/GenBank/DDBJ databases">
        <authorList>
            <consortium name="Pathogen Informatics"/>
        </authorList>
    </citation>
    <scope>NUCLEOTIDE SEQUENCE [LARGE SCALE GENOMIC DNA]</scope>
    <source>
        <strain evidence="2 3">2789STDY5608891</strain>
    </source>
</reference>
<gene>
    <name evidence="2" type="ORF">ERS852448_02878</name>
</gene>
<dbReference type="PROSITE" id="PS51257">
    <property type="entry name" value="PROKAR_LIPOPROTEIN"/>
    <property type="match status" value="1"/>
</dbReference>
<accession>A0A173VGR7</accession>
<organism evidence="2 3">
    <name type="scientific">Eubacterium ramulus</name>
    <dbReference type="NCBI Taxonomy" id="39490"/>
    <lineage>
        <taxon>Bacteria</taxon>
        <taxon>Bacillati</taxon>
        <taxon>Bacillota</taxon>
        <taxon>Clostridia</taxon>
        <taxon>Eubacteriales</taxon>
        <taxon>Eubacteriaceae</taxon>
        <taxon>Eubacterium</taxon>
    </lineage>
</organism>
<evidence type="ECO:0000313" key="3">
    <source>
        <dbReference type="Proteomes" id="UP000095492"/>
    </source>
</evidence>
<dbReference type="RefSeq" id="WP_055291162.1">
    <property type="nucleotide sequence ID" value="NZ_CP173382.1"/>
</dbReference>
<proteinExistence type="predicted"/>
<dbReference type="Proteomes" id="UP000095492">
    <property type="component" value="Unassembled WGS sequence"/>
</dbReference>
<feature type="chain" id="PRO_5039178070" description="Lipoprotein" evidence="1">
    <location>
        <begin position="24"/>
        <end position="228"/>
    </location>
</feature>